<name>A0AAN8NBZ1_9PEZI</name>
<reference evidence="1 2" key="1">
    <citation type="submission" date="2019-10" db="EMBL/GenBank/DDBJ databases">
        <authorList>
            <person name="Palmer J.M."/>
        </authorList>
    </citation>
    <scope>NUCLEOTIDE SEQUENCE [LARGE SCALE GENOMIC DNA]</scope>
    <source>
        <strain evidence="1 2">TWF506</strain>
    </source>
</reference>
<dbReference type="Proteomes" id="UP001307849">
    <property type="component" value="Unassembled WGS sequence"/>
</dbReference>
<dbReference type="EMBL" id="JAVHJM010000011">
    <property type="protein sequence ID" value="KAK6502351.1"/>
    <property type="molecule type" value="Genomic_DNA"/>
</dbReference>
<keyword evidence="2" id="KW-1185">Reference proteome</keyword>
<proteinExistence type="predicted"/>
<sequence length="145" mass="16768">MRLETTRLYREVLWAIDAAWSGQEDKAVVTAFLRNFGGVIHMPMRRYRFVEDGLTIGRPENIQVVEAARQNVSLWYRVEADTKKSEIDRYSAFLAQKDKLMFDGLAERLERSDAFSGVTLCVNCRQKWVEHVRSLPARAAKAFPE</sequence>
<evidence type="ECO:0000313" key="2">
    <source>
        <dbReference type="Proteomes" id="UP001307849"/>
    </source>
</evidence>
<dbReference type="AlphaFoldDB" id="A0AAN8NBZ1"/>
<evidence type="ECO:0000313" key="1">
    <source>
        <dbReference type="EMBL" id="KAK6502351.1"/>
    </source>
</evidence>
<accession>A0AAN8NBZ1</accession>
<comment type="caution">
    <text evidence="1">The sequence shown here is derived from an EMBL/GenBank/DDBJ whole genome shotgun (WGS) entry which is preliminary data.</text>
</comment>
<protein>
    <submittedName>
        <fullName evidence="1">Uncharacterized protein</fullName>
    </submittedName>
</protein>
<organism evidence="1 2">
    <name type="scientific">Arthrobotrys conoides</name>
    <dbReference type="NCBI Taxonomy" id="74498"/>
    <lineage>
        <taxon>Eukaryota</taxon>
        <taxon>Fungi</taxon>
        <taxon>Dikarya</taxon>
        <taxon>Ascomycota</taxon>
        <taxon>Pezizomycotina</taxon>
        <taxon>Orbiliomycetes</taxon>
        <taxon>Orbiliales</taxon>
        <taxon>Orbiliaceae</taxon>
        <taxon>Arthrobotrys</taxon>
    </lineage>
</organism>
<gene>
    <name evidence="1" type="ORF">TWF506_002932</name>
</gene>